<accession>A0A6S6UF40</accession>
<feature type="domain" description="ABC3 transporter permease C-terminal" evidence="8">
    <location>
        <begin position="286"/>
        <end position="408"/>
    </location>
</feature>
<organism evidence="10">
    <name type="scientific">uncultured Aureispira sp</name>
    <dbReference type="NCBI Taxonomy" id="1331704"/>
    <lineage>
        <taxon>Bacteria</taxon>
        <taxon>Pseudomonadati</taxon>
        <taxon>Bacteroidota</taxon>
        <taxon>Saprospiria</taxon>
        <taxon>Saprospirales</taxon>
        <taxon>Saprospiraceae</taxon>
        <taxon>Aureispira</taxon>
        <taxon>environmental samples</taxon>
    </lineage>
</organism>
<feature type="transmembrane region" description="Helical" evidence="7">
    <location>
        <begin position="376"/>
        <end position="398"/>
    </location>
</feature>
<sequence length="415" mass="46268">MFDRDKWQEIFGTIRQNKLRTGLTAAGVFWGIFMLIFMMGMGDGLEKGILNEFGGRSTNSLYIWPQETSISYKGMPVGRWESFNVDDINALKEHAPYLDILAPRHVTRNVVASYKTQSNNFDVRGEWEGIFKVESLEPTQGRVLNYKDEKEARKVAVIGRTVQEEVFGNENPIGKYLIVKGIPFQVIGIVKFEGESRRLQEAEETVFIPLSTSLRLFGNGKDISWFVCTITGDTQISAIEDNVIQFLKARHRISPDDQQAIGCFNLEKEYRKITGLFSGVRWFLWIVGIGTLMAGVVSVSNVMLITVKDRTREIGVRKAIGATPWSIISLILLESVFITTLSGYIGLLLGTGIISFMNYSISAMDMSGQMFMNPEVNLGVSIGSLVVLIFSGLLAGLLPSLHAARINPVEALRSD</sequence>
<comment type="subcellular location">
    <subcellularLocation>
        <location evidence="1">Cell membrane</location>
        <topology evidence="1">Multi-pass membrane protein</topology>
    </subcellularLocation>
</comment>
<evidence type="ECO:0000256" key="3">
    <source>
        <dbReference type="ARBA" id="ARBA00022692"/>
    </source>
</evidence>
<dbReference type="InterPro" id="IPR003838">
    <property type="entry name" value="ABC3_permease_C"/>
</dbReference>
<feature type="domain" description="MacB-like periplasmic core" evidence="9">
    <location>
        <begin position="21"/>
        <end position="242"/>
    </location>
</feature>
<evidence type="ECO:0000256" key="5">
    <source>
        <dbReference type="ARBA" id="ARBA00023136"/>
    </source>
</evidence>
<protein>
    <submittedName>
        <fullName evidence="10">ABC transporter permease protein</fullName>
    </submittedName>
</protein>
<evidence type="ECO:0000256" key="1">
    <source>
        <dbReference type="ARBA" id="ARBA00004651"/>
    </source>
</evidence>
<dbReference type="PANTHER" id="PTHR30572">
    <property type="entry name" value="MEMBRANE COMPONENT OF TRANSPORTER-RELATED"/>
    <property type="match status" value="1"/>
</dbReference>
<keyword evidence="5 7" id="KW-0472">Membrane</keyword>
<evidence type="ECO:0000259" key="9">
    <source>
        <dbReference type="Pfam" id="PF12704"/>
    </source>
</evidence>
<evidence type="ECO:0000259" key="8">
    <source>
        <dbReference type="Pfam" id="PF02687"/>
    </source>
</evidence>
<keyword evidence="4 7" id="KW-1133">Transmembrane helix</keyword>
<evidence type="ECO:0000256" key="4">
    <source>
        <dbReference type="ARBA" id="ARBA00022989"/>
    </source>
</evidence>
<feature type="transmembrane region" description="Helical" evidence="7">
    <location>
        <begin position="282"/>
        <end position="307"/>
    </location>
</feature>
<dbReference type="EMBL" id="CACVAQ010000388">
    <property type="protein sequence ID" value="CAA6826838.1"/>
    <property type="molecule type" value="Genomic_DNA"/>
</dbReference>
<evidence type="ECO:0000256" key="7">
    <source>
        <dbReference type="SAM" id="Phobius"/>
    </source>
</evidence>
<feature type="transmembrane region" description="Helical" evidence="7">
    <location>
        <begin position="21"/>
        <end position="41"/>
    </location>
</feature>
<name>A0A6S6UF40_9BACT</name>
<dbReference type="InterPro" id="IPR050250">
    <property type="entry name" value="Macrolide_Exporter_MacB"/>
</dbReference>
<proteinExistence type="inferred from homology"/>
<dbReference type="Pfam" id="PF02687">
    <property type="entry name" value="FtsX"/>
    <property type="match status" value="1"/>
</dbReference>
<keyword evidence="3 7" id="KW-0812">Transmembrane</keyword>
<dbReference type="Pfam" id="PF12704">
    <property type="entry name" value="MacB_PCD"/>
    <property type="match status" value="1"/>
</dbReference>
<dbReference type="GO" id="GO:0022857">
    <property type="term" value="F:transmembrane transporter activity"/>
    <property type="evidence" value="ECO:0007669"/>
    <property type="project" value="TreeGrafter"/>
</dbReference>
<dbReference type="PANTHER" id="PTHR30572:SF4">
    <property type="entry name" value="ABC TRANSPORTER PERMEASE YTRF"/>
    <property type="match status" value="1"/>
</dbReference>
<keyword evidence="2" id="KW-1003">Cell membrane</keyword>
<gene>
    <name evidence="10" type="ORF">HELGO_WM20978</name>
</gene>
<dbReference type="GO" id="GO:0005886">
    <property type="term" value="C:plasma membrane"/>
    <property type="evidence" value="ECO:0007669"/>
    <property type="project" value="UniProtKB-SubCell"/>
</dbReference>
<evidence type="ECO:0000313" key="10">
    <source>
        <dbReference type="EMBL" id="CAA6826838.1"/>
    </source>
</evidence>
<comment type="similarity">
    <text evidence="6">Belongs to the ABC-4 integral membrane protein family.</text>
</comment>
<feature type="transmembrane region" description="Helical" evidence="7">
    <location>
        <begin position="344"/>
        <end position="364"/>
    </location>
</feature>
<reference evidence="10" key="1">
    <citation type="submission" date="2020-01" db="EMBL/GenBank/DDBJ databases">
        <authorList>
            <person name="Meier V. D."/>
            <person name="Meier V D."/>
        </authorList>
    </citation>
    <scope>NUCLEOTIDE SEQUENCE</scope>
    <source>
        <strain evidence="10">HLG_WM_MAG_10</strain>
    </source>
</reference>
<dbReference type="AlphaFoldDB" id="A0A6S6UF40"/>
<dbReference type="InterPro" id="IPR025857">
    <property type="entry name" value="MacB_PCD"/>
</dbReference>
<evidence type="ECO:0000256" key="2">
    <source>
        <dbReference type="ARBA" id="ARBA00022475"/>
    </source>
</evidence>
<evidence type="ECO:0000256" key="6">
    <source>
        <dbReference type="ARBA" id="ARBA00038076"/>
    </source>
</evidence>